<dbReference type="AlphaFoldDB" id="A0A382NFM2"/>
<sequence>MSSLQEPLPTNKSVDSKTIELIYFHLQLFLKRR</sequence>
<organism evidence="1">
    <name type="scientific">marine metagenome</name>
    <dbReference type="NCBI Taxonomy" id="408172"/>
    <lineage>
        <taxon>unclassified sequences</taxon>
        <taxon>metagenomes</taxon>
        <taxon>ecological metagenomes</taxon>
    </lineage>
</organism>
<evidence type="ECO:0000313" key="1">
    <source>
        <dbReference type="EMBL" id="SVC60014.1"/>
    </source>
</evidence>
<proteinExistence type="predicted"/>
<gene>
    <name evidence="1" type="ORF">METZ01_LOCUS312868</name>
</gene>
<accession>A0A382NFM2</accession>
<dbReference type="EMBL" id="UINC01100165">
    <property type="protein sequence ID" value="SVC60014.1"/>
    <property type="molecule type" value="Genomic_DNA"/>
</dbReference>
<reference evidence="1" key="1">
    <citation type="submission" date="2018-05" db="EMBL/GenBank/DDBJ databases">
        <authorList>
            <person name="Lanie J.A."/>
            <person name="Ng W.-L."/>
            <person name="Kazmierczak K.M."/>
            <person name="Andrzejewski T.M."/>
            <person name="Davidsen T.M."/>
            <person name="Wayne K.J."/>
            <person name="Tettelin H."/>
            <person name="Glass J.I."/>
            <person name="Rusch D."/>
            <person name="Podicherti R."/>
            <person name="Tsui H.-C.T."/>
            <person name="Winkler M.E."/>
        </authorList>
    </citation>
    <scope>NUCLEOTIDE SEQUENCE</scope>
</reference>
<name>A0A382NFM2_9ZZZZ</name>
<protein>
    <submittedName>
        <fullName evidence="1">Uncharacterized protein</fullName>
    </submittedName>
</protein>